<feature type="domain" description="CBF1-interacting co-repressor CIR N-terminal" evidence="10">
    <location>
        <begin position="21"/>
        <end position="57"/>
    </location>
</feature>
<evidence type="ECO:0000313" key="12">
    <source>
        <dbReference type="Proteomes" id="UP000789901"/>
    </source>
</evidence>
<gene>
    <name evidence="11" type="ORF">GMARGA_LOCUS30614</name>
</gene>
<feature type="coiled-coil region" evidence="8">
    <location>
        <begin position="37"/>
        <end position="64"/>
    </location>
</feature>
<dbReference type="EMBL" id="CAJVQB010043573">
    <property type="protein sequence ID" value="CAG8831275.1"/>
    <property type="molecule type" value="Genomic_DNA"/>
</dbReference>
<evidence type="ECO:0000256" key="3">
    <source>
        <dbReference type="ARBA" id="ARBA00022664"/>
    </source>
</evidence>
<keyword evidence="12" id="KW-1185">Reference proteome</keyword>
<feature type="region of interest" description="Disordered" evidence="9">
    <location>
        <begin position="341"/>
        <end position="363"/>
    </location>
</feature>
<feature type="non-terminal residue" evidence="11">
    <location>
        <position position="1"/>
    </location>
</feature>
<accession>A0ABN7WG53</accession>
<evidence type="ECO:0000256" key="5">
    <source>
        <dbReference type="ARBA" id="ARBA00023054"/>
    </source>
</evidence>
<dbReference type="InterPro" id="IPR019339">
    <property type="entry name" value="CIR_N_dom"/>
</dbReference>
<comment type="subcellular location">
    <subcellularLocation>
        <location evidence="1">Nucleus</location>
    </subcellularLocation>
</comment>
<keyword evidence="7" id="KW-0539">Nucleus</keyword>
<comment type="similarity">
    <text evidence="2">Belongs to the CWC25 family.</text>
</comment>
<sequence>LQLNFVNLTSKTLQKWNMKKSWHPLLIKNQERVWKEEQKALEEQKKLTQLMKEKEEERQLQELRKLQESAGGRKGPERLDWMYAAGPNQSSSAKAQELEDFLLGKKSVGKLIDNSTALSKLSESKDVFTSAMNPNANSYRDTQSKIREDPLLLIKKTEQANIKAIFTNPIKMKELKEIHIIITINIVAQRSDIDLAVGPRLLQKSDIDLAVGPRLPQKRDIDLTVGPRLPQKGDTVLIVGPRLHQKGDIVLIVGPRLPHGGVIGATVLCDGIIMRGMIVQKLQQMMDDAKKLKEDRKKRVDDINREEKEEEIKVAEHKKRTFESGSYSEYLKNAYKDAYSSSSSFDLGERVRRHRGTLQKAGE</sequence>
<dbReference type="Pfam" id="PF12542">
    <property type="entry name" value="CWC25"/>
    <property type="match status" value="1"/>
</dbReference>
<evidence type="ECO:0000259" key="10">
    <source>
        <dbReference type="SMART" id="SM01083"/>
    </source>
</evidence>
<dbReference type="Proteomes" id="UP000789901">
    <property type="component" value="Unassembled WGS sequence"/>
</dbReference>
<keyword evidence="3" id="KW-0507">mRNA processing</keyword>
<evidence type="ECO:0000256" key="6">
    <source>
        <dbReference type="ARBA" id="ARBA00023187"/>
    </source>
</evidence>
<evidence type="ECO:0000256" key="9">
    <source>
        <dbReference type="SAM" id="MobiDB-lite"/>
    </source>
</evidence>
<reference evidence="11 12" key="1">
    <citation type="submission" date="2021-06" db="EMBL/GenBank/DDBJ databases">
        <authorList>
            <person name="Kallberg Y."/>
            <person name="Tangrot J."/>
            <person name="Rosling A."/>
        </authorList>
    </citation>
    <scope>NUCLEOTIDE SEQUENCE [LARGE SCALE GENOMIC DNA]</scope>
    <source>
        <strain evidence="11 12">120-4 pot B 10/14</strain>
    </source>
</reference>
<evidence type="ECO:0000256" key="7">
    <source>
        <dbReference type="ARBA" id="ARBA00023242"/>
    </source>
</evidence>
<feature type="coiled-coil region" evidence="8">
    <location>
        <begin position="279"/>
        <end position="325"/>
    </location>
</feature>
<protein>
    <submittedName>
        <fullName evidence="11">2348_t:CDS:1</fullName>
    </submittedName>
</protein>
<keyword evidence="6" id="KW-0508">mRNA splicing</keyword>
<proteinExistence type="inferred from homology"/>
<organism evidence="11 12">
    <name type="scientific">Gigaspora margarita</name>
    <dbReference type="NCBI Taxonomy" id="4874"/>
    <lineage>
        <taxon>Eukaryota</taxon>
        <taxon>Fungi</taxon>
        <taxon>Fungi incertae sedis</taxon>
        <taxon>Mucoromycota</taxon>
        <taxon>Glomeromycotina</taxon>
        <taxon>Glomeromycetes</taxon>
        <taxon>Diversisporales</taxon>
        <taxon>Gigasporaceae</taxon>
        <taxon>Gigaspora</taxon>
    </lineage>
</organism>
<dbReference type="PANTHER" id="PTHR16196:SF0">
    <property type="entry name" value="PRE-MRNA-SPLICING FACTOR CWC25 HOMOLOG"/>
    <property type="match status" value="1"/>
</dbReference>
<evidence type="ECO:0000256" key="8">
    <source>
        <dbReference type="SAM" id="Coils"/>
    </source>
</evidence>
<dbReference type="Pfam" id="PF10197">
    <property type="entry name" value="Cir_N"/>
    <property type="match status" value="1"/>
</dbReference>
<dbReference type="InterPro" id="IPR022209">
    <property type="entry name" value="CWC25"/>
</dbReference>
<evidence type="ECO:0000313" key="11">
    <source>
        <dbReference type="EMBL" id="CAG8831275.1"/>
    </source>
</evidence>
<dbReference type="PANTHER" id="PTHR16196">
    <property type="entry name" value="CELL CYCLE CONTROL PROTEIN CWF25"/>
    <property type="match status" value="1"/>
</dbReference>
<keyword evidence="4" id="KW-0747">Spliceosome</keyword>
<comment type="caution">
    <text evidence="11">The sequence shown here is derived from an EMBL/GenBank/DDBJ whole genome shotgun (WGS) entry which is preliminary data.</text>
</comment>
<keyword evidence="5 8" id="KW-0175">Coiled coil</keyword>
<dbReference type="InterPro" id="IPR051376">
    <property type="entry name" value="CWC25_splicing_factor"/>
</dbReference>
<dbReference type="SMART" id="SM01083">
    <property type="entry name" value="Cir_N"/>
    <property type="match status" value="1"/>
</dbReference>
<evidence type="ECO:0000256" key="1">
    <source>
        <dbReference type="ARBA" id="ARBA00004123"/>
    </source>
</evidence>
<name>A0ABN7WG53_GIGMA</name>
<evidence type="ECO:0000256" key="4">
    <source>
        <dbReference type="ARBA" id="ARBA00022728"/>
    </source>
</evidence>
<evidence type="ECO:0000256" key="2">
    <source>
        <dbReference type="ARBA" id="ARBA00006695"/>
    </source>
</evidence>